<keyword evidence="9 17" id="KW-0862">Zinc</keyword>
<keyword evidence="15" id="KW-0539">Nucleus</keyword>
<evidence type="ECO:0000256" key="1">
    <source>
        <dbReference type="ARBA" id="ARBA00003917"/>
    </source>
</evidence>
<keyword evidence="10" id="KW-0049">Antioxidant</keyword>
<evidence type="ECO:0000256" key="2">
    <source>
        <dbReference type="ARBA" id="ARBA00004123"/>
    </source>
</evidence>
<feature type="compositionally biased region" description="Gly residues" evidence="18">
    <location>
        <begin position="139"/>
        <end position="152"/>
    </location>
</feature>
<comment type="catalytic activity">
    <reaction evidence="17">
        <text>2 superoxide + 2 H(+) = H2O2 + O2</text>
        <dbReference type="Rhea" id="RHEA:20696"/>
        <dbReference type="ChEBI" id="CHEBI:15378"/>
        <dbReference type="ChEBI" id="CHEBI:15379"/>
        <dbReference type="ChEBI" id="CHEBI:16240"/>
        <dbReference type="ChEBI" id="CHEBI:18421"/>
        <dbReference type="EC" id="1.15.1.1"/>
    </reaction>
</comment>
<accession>A0AB34HQP5</accession>
<keyword evidence="14" id="KW-0564">Palmitate</keyword>
<comment type="cofactor">
    <cofactor evidence="17">
        <name>Cu cation</name>
        <dbReference type="ChEBI" id="CHEBI:23378"/>
    </cofactor>
    <text evidence="17">Binds 1 copper ion per subunit.</text>
</comment>
<proteinExistence type="inferred from homology"/>
<feature type="compositionally biased region" description="Low complexity" evidence="18">
    <location>
        <begin position="73"/>
        <end position="83"/>
    </location>
</feature>
<dbReference type="SUPFAM" id="SSF49329">
    <property type="entry name" value="Cu,Zn superoxide dismutase-like"/>
    <property type="match status" value="1"/>
</dbReference>
<evidence type="ECO:0000256" key="7">
    <source>
        <dbReference type="ARBA" id="ARBA00022490"/>
    </source>
</evidence>
<dbReference type="Pfam" id="PF00080">
    <property type="entry name" value="Sod_Cu"/>
    <property type="match status" value="1"/>
</dbReference>
<dbReference type="InterPro" id="IPR036423">
    <property type="entry name" value="SOD-like_Cu/Zn_dom_sf"/>
</dbReference>
<dbReference type="Proteomes" id="UP001159641">
    <property type="component" value="Unassembled WGS sequence"/>
</dbReference>
<comment type="subcellular location">
    <subcellularLocation>
        <location evidence="3">Cytoplasm</location>
    </subcellularLocation>
    <subcellularLocation>
        <location evidence="2">Nucleus</location>
    </subcellularLocation>
</comment>
<reference evidence="20 21" key="1">
    <citation type="submission" date="2022-11" db="EMBL/GenBank/DDBJ databases">
        <title>Whole genome sequence of Eschrichtius robustus ER-17-0199.</title>
        <authorList>
            <person name="Bruniche-Olsen A."/>
            <person name="Black A.N."/>
            <person name="Fields C.J."/>
            <person name="Walden K."/>
            <person name="Dewoody J.A."/>
        </authorList>
    </citation>
    <scope>NUCLEOTIDE SEQUENCE [LARGE SCALE GENOMIC DNA]</scope>
    <source>
        <strain evidence="20">ER-17-0199</strain>
        <tissue evidence="20">Blubber</tissue>
    </source>
</reference>
<evidence type="ECO:0000256" key="9">
    <source>
        <dbReference type="ARBA" id="ARBA00022833"/>
    </source>
</evidence>
<keyword evidence="11" id="KW-0007">Acetylation</keyword>
<gene>
    <name evidence="20" type="ORF">J1605_000170</name>
</gene>
<comment type="caution">
    <text evidence="20">The sequence shown here is derived from an EMBL/GenBank/DDBJ whole genome shotgun (WGS) entry which is preliminary data.</text>
</comment>
<keyword evidence="8 17" id="KW-0479">Metal-binding</keyword>
<evidence type="ECO:0000313" key="21">
    <source>
        <dbReference type="Proteomes" id="UP001159641"/>
    </source>
</evidence>
<dbReference type="Gene3D" id="2.60.40.200">
    <property type="entry name" value="Superoxide dismutase, copper/zinc binding domain"/>
    <property type="match status" value="1"/>
</dbReference>
<evidence type="ECO:0000256" key="15">
    <source>
        <dbReference type="ARBA" id="ARBA00023242"/>
    </source>
</evidence>
<dbReference type="InterPro" id="IPR024134">
    <property type="entry name" value="SOD_Cu/Zn_/chaperone"/>
</dbReference>
<evidence type="ECO:0000256" key="12">
    <source>
        <dbReference type="ARBA" id="ARBA00023002"/>
    </source>
</evidence>
<evidence type="ECO:0000256" key="18">
    <source>
        <dbReference type="SAM" id="MobiDB-lite"/>
    </source>
</evidence>
<dbReference type="InterPro" id="IPR001424">
    <property type="entry name" value="SOD_Cu_Zn_dom"/>
</dbReference>
<dbReference type="PROSITE" id="PS00332">
    <property type="entry name" value="SOD_CU_ZN_2"/>
    <property type="match status" value="1"/>
</dbReference>
<sequence>MVPGQGGRGAAARHIKVPRLGAALRLRLAFRASCVAFAVDRSASPRVMVTKAVCVLKGDGPVQGTIHFEQKARPAGGRPAARPCPHTCAPERPAGPRAALATPPARGSAARRTPGPRPCGALRAASRARPRSAESPGEPGSGGAWRGLGGSAGREHPAAPWVPTTASFGGRRESVGGKPEDGTVVVSGSITGLTEGYHGFHVHQFGDNTQGCTSAGPHFNPLCKKHGGPEDEERHVGDLGNVKADQNGVAEVCIEDCIISLSGDHSIIGRTMVVHEKPDDLGRGGNEESTKTGNAGSRLACGVIGIAQ</sequence>
<dbReference type="EC" id="1.15.1.1" evidence="5 17"/>
<comment type="similarity">
    <text evidence="4 17">Belongs to the Cu-Zn superoxide dismutase family.</text>
</comment>
<dbReference type="AlphaFoldDB" id="A0AB34HQP5"/>
<comment type="function">
    <text evidence="1 17">Destroys radicals which are normally produced within the cells and which are toxic to biological systems.</text>
</comment>
<evidence type="ECO:0000256" key="13">
    <source>
        <dbReference type="ARBA" id="ARBA00023008"/>
    </source>
</evidence>
<evidence type="ECO:0000256" key="11">
    <source>
        <dbReference type="ARBA" id="ARBA00022990"/>
    </source>
</evidence>
<keyword evidence="14" id="KW-0449">Lipoprotein</keyword>
<dbReference type="EMBL" id="JAIQCJ010001016">
    <property type="protein sequence ID" value="KAJ8793175.1"/>
    <property type="molecule type" value="Genomic_DNA"/>
</dbReference>
<keyword evidence="12 17" id="KW-0560">Oxidoreductase</keyword>
<keyword evidence="21" id="KW-1185">Reference proteome</keyword>
<dbReference type="GO" id="GO:0005737">
    <property type="term" value="C:cytoplasm"/>
    <property type="evidence" value="ECO:0007669"/>
    <property type="project" value="UniProtKB-SubCell"/>
</dbReference>
<evidence type="ECO:0000256" key="5">
    <source>
        <dbReference type="ARBA" id="ARBA00012682"/>
    </source>
</evidence>
<evidence type="ECO:0000256" key="4">
    <source>
        <dbReference type="ARBA" id="ARBA00010457"/>
    </source>
</evidence>
<evidence type="ECO:0000256" key="16">
    <source>
        <dbReference type="ARBA" id="ARBA00047141"/>
    </source>
</evidence>
<evidence type="ECO:0000256" key="6">
    <source>
        <dbReference type="ARBA" id="ARBA00020928"/>
    </source>
</evidence>
<dbReference type="PRINTS" id="PR00068">
    <property type="entry name" value="CUZNDISMTASE"/>
</dbReference>
<protein>
    <recommendedName>
        <fullName evidence="6 17">Superoxide dismutase [Cu-Zn]</fullName>
        <ecNumber evidence="5 17">1.15.1.1</ecNumber>
    </recommendedName>
</protein>
<evidence type="ECO:0000256" key="17">
    <source>
        <dbReference type="RuleBase" id="RU000393"/>
    </source>
</evidence>
<dbReference type="GO" id="GO:0004784">
    <property type="term" value="F:superoxide dismutase activity"/>
    <property type="evidence" value="ECO:0007669"/>
    <property type="project" value="UniProtKB-EC"/>
</dbReference>
<dbReference type="InterPro" id="IPR018152">
    <property type="entry name" value="SOD_Cu/Zn_BS"/>
</dbReference>
<evidence type="ECO:0000256" key="14">
    <source>
        <dbReference type="ARBA" id="ARBA00023139"/>
    </source>
</evidence>
<evidence type="ECO:0000256" key="3">
    <source>
        <dbReference type="ARBA" id="ARBA00004496"/>
    </source>
</evidence>
<keyword evidence="13 17" id="KW-0186">Copper</keyword>
<dbReference type="FunFam" id="2.60.40.200:FF:000001">
    <property type="entry name" value="Superoxide dismutase [Cu-Zn]"/>
    <property type="match status" value="1"/>
</dbReference>
<feature type="region of interest" description="Disordered" evidence="18">
    <location>
        <begin position="71"/>
        <end position="183"/>
    </location>
</feature>
<dbReference type="CDD" id="cd00305">
    <property type="entry name" value="Cu-Zn_Superoxide_Dismutase"/>
    <property type="match status" value="1"/>
</dbReference>
<keyword evidence="7" id="KW-0963">Cytoplasm</keyword>
<feature type="compositionally biased region" description="Basic and acidic residues" evidence="18">
    <location>
        <begin position="170"/>
        <end position="181"/>
    </location>
</feature>
<evidence type="ECO:0000256" key="8">
    <source>
        <dbReference type="ARBA" id="ARBA00022723"/>
    </source>
</evidence>
<evidence type="ECO:0000256" key="10">
    <source>
        <dbReference type="ARBA" id="ARBA00022862"/>
    </source>
</evidence>
<evidence type="ECO:0000259" key="19">
    <source>
        <dbReference type="Pfam" id="PF00080"/>
    </source>
</evidence>
<name>A0AB34HQP5_ESCRO</name>
<dbReference type="PANTHER" id="PTHR10003">
    <property type="entry name" value="SUPEROXIDE DISMUTASE CU-ZN -RELATED"/>
    <property type="match status" value="1"/>
</dbReference>
<comment type="subunit">
    <text evidence="16">Homodimer; non-disulfide-linked. Heterodimer with SOD1. The heterodimer CCS:SOD1 interacts with SLC31A1; this heterotrimer is Cu(1+)-mediated and its maintenance is regulated through SOD1 activation.</text>
</comment>
<comment type="cofactor">
    <cofactor evidence="17">
        <name>Zn(2+)</name>
        <dbReference type="ChEBI" id="CHEBI:29105"/>
    </cofactor>
    <text evidence="17">Binds 1 zinc ion per subunit.</text>
</comment>
<organism evidence="20 21">
    <name type="scientific">Eschrichtius robustus</name>
    <name type="common">California gray whale</name>
    <name type="synonym">Eschrichtius gibbosus</name>
    <dbReference type="NCBI Taxonomy" id="9764"/>
    <lineage>
        <taxon>Eukaryota</taxon>
        <taxon>Metazoa</taxon>
        <taxon>Chordata</taxon>
        <taxon>Craniata</taxon>
        <taxon>Vertebrata</taxon>
        <taxon>Euteleostomi</taxon>
        <taxon>Mammalia</taxon>
        <taxon>Eutheria</taxon>
        <taxon>Laurasiatheria</taxon>
        <taxon>Artiodactyla</taxon>
        <taxon>Whippomorpha</taxon>
        <taxon>Cetacea</taxon>
        <taxon>Mysticeti</taxon>
        <taxon>Eschrichtiidae</taxon>
        <taxon>Eschrichtius</taxon>
    </lineage>
</organism>
<dbReference type="GO" id="GO:0005507">
    <property type="term" value="F:copper ion binding"/>
    <property type="evidence" value="ECO:0007669"/>
    <property type="project" value="InterPro"/>
</dbReference>
<evidence type="ECO:0000313" key="20">
    <source>
        <dbReference type="EMBL" id="KAJ8793175.1"/>
    </source>
</evidence>
<dbReference type="GO" id="GO:0005634">
    <property type="term" value="C:nucleus"/>
    <property type="evidence" value="ECO:0007669"/>
    <property type="project" value="UniProtKB-SubCell"/>
</dbReference>
<feature type="compositionally biased region" description="Low complexity" evidence="18">
    <location>
        <begin position="123"/>
        <end position="138"/>
    </location>
</feature>
<dbReference type="PROSITE" id="PS00087">
    <property type="entry name" value="SOD_CU_ZN_1"/>
    <property type="match status" value="1"/>
</dbReference>
<feature type="domain" description="Superoxide dismutase copper/zinc binding" evidence="19">
    <location>
        <begin position="181"/>
        <end position="304"/>
    </location>
</feature>